<comment type="caution">
    <text evidence="1">The sequence shown here is derived from an EMBL/GenBank/DDBJ whole genome shotgun (WGS) entry which is preliminary data.</text>
</comment>
<evidence type="ECO:0000313" key="1">
    <source>
        <dbReference type="EMBL" id="EDQ03582.1"/>
    </source>
</evidence>
<proteinExistence type="predicted"/>
<accession>A0ABP2D8F8</accession>
<reference evidence="1 2" key="1">
    <citation type="submission" date="2007-11" db="EMBL/GenBank/DDBJ databases">
        <authorList>
            <person name="Wagner-Dobler I."/>
            <person name="Ferriera S."/>
            <person name="Johnson J."/>
            <person name="Kravitz S."/>
            <person name="Beeson K."/>
            <person name="Sutton G."/>
            <person name="Rogers Y.-H."/>
            <person name="Friedman R."/>
            <person name="Frazier M."/>
            <person name="Venter J.C."/>
        </authorList>
    </citation>
    <scope>NUCLEOTIDE SEQUENCE [LARGE SCALE GENOMIC DNA]</scope>
    <source>
        <strain evidence="1 2">HEL-45</strain>
    </source>
</reference>
<dbReference type="RefSeq" id="WP_007120843.1">
    <property type="nucleotide sequence ID" value="NZ_ABID01000012.1"/>
</dbReference>
<dbReference type="EMBL" id="ABID01000012">
    <property type="protein sequence ID" value="EDQ03582.1"/>
    <property type="molecule type" value="Genomic_DNA"/>
</dbReference>
<organism evidence="1 2">
    <name type="scientific">Sulfitobacter indolifex HEL-45</name>
    <dbReference type="NCBI Taxonomy" id="391624"/>
    <lineage>
        <taxon>Bacteria</taxon>
        <taxon>Pseudomonadati</taxon>
        <taxon>Pseudomonadota</taxon>
        <taxon>Alphaproteobacteria</taxon>
        <taxon>Rhodobacterales</taxon>
        <taxon>Roseobacteraceae</taxon>
        <taxon>Sulfitobacter</taxon>
    </lineage>
</organism>
<keyword evidence="2" id="KW-1185">Reference proteome</keyword>
<gene>
    <name evidence="1" type="ORF">OIHEL45_16461</name>
</gene>
<protein>
    <submittedName>
        <fullName evidence="1">Uncharacterized protein</fullName>
    </submittedName>
</protein>
<sequence length="80" mass="9444">MKQSDFEEKVHELEKALIERRAELGRTKTSEVEEQKLLDIQKRIEALLDDAKRANGEENKQEIVHRANEMLIELRQYPIA</sequence>
<name>A0ABP2D8F8_9RHOB</name>
<evidence type="ECO:0000313" key="2">
    <source>
        <dbReference type="Proteomes" id="UP000003257"/>
    </source>
</evidence>
<dbReference type="Proteomes" id="UP000003257">
    <property type="component" value="Unassembled WGS sequence"/>
</dbReference>